<dbReference type="SFLD" id="SFLDG01067">
    <property type="entry name" value="SPASM/twitch_domain_containing"/>
    <property type="match status" value="1"/>
</dbReference>
<evidence type="ECO:0000313" key="8">
    <source>
        <dbReference type="Proteomes" id="UP001220022"/>
    </source>
</evidence>
<name>A0ABT5Z3M5_9ACTN</name>
<feature type="domain" description="Radical SAM core" evidence="6">
    <location>
        <begin position="94"/>
        <end position="235"/>
    </location>
</feature>
<keyword evidence="3" id="KW-0479">Metal-binding</keyword>
<comment type="caution">
    <text evidence="7">The sequence shown here is derived from an EMBL/GenBank/DDBJ whole genome shotgun (WGS) entry which is preliminary data.</text>
</comment>
<evidence type="ECO:0000259" key="6">
    <source>
        <dbReference type="Pfam" id="PF04055"/>
    </source>
</evidence>
<dbReference type="NCBIfam" id="TIGR04085">
    <property type="entry name" value="rSAM_more_4Fe4S"/>
    <property type="match status" value="1"/>
</dbReference>
<evidence type="ECO:0000256" key="2">
    <source>
        <dbReference type="ARBA" id="ARBA00022691"/>
    </source>
</evidence>
<dbReference type="InterPro" id="IPR023867">
    <property type="entry name" value="Sulphatase_maturase_rSAM"/>
</dbReference>
<evidence type="ECO:0000256" key="5">
    <source>
        <dbReference type="ARBA" id="ARBA00023014"/>
    </source>
</evidence>
<keyword evidence="8" id="KW-1185">Reference proteome</keyword>
<dbReference type="InterPro" id="IPR007197">
    <property type="entry name" value="rSAM"/>
</dbReference>
<protein>
    <submittedName>
        <fullName evidence="7">Radical SAM protein</fullName>
    </submittedName>
</protein>
<dbReference type="Proteomes" id="UP001220022">
    <property type="component" value="Unassembled WGS sequence"/>
</dbReference>
<evidence type="ECO:0000256" key="4">
    <source>
        <dbReference type="ARBA" id="ARBA00023004"/>
    </source>
</evidence>
<keyword evidence="4" id="KW-0408">Iron</keyword>
<proteinExistence type="predicted"/>
<keyword evidence="2" id="KW-0949">S-adenosyl-L-methionine</keyword>
<evidence type="ECO:0000313" key="7">
    <source>
        <dbReference type="EMBL" id="MDF2258424.1"/>
    </source>
</evidence>
<sequence length="446" mass="48032">MSERVSKYAILSDQVYHGIEGPVRLLYQTTTATLHALPAAVGNALADHAPDRLTETERAYLVDAGVLTTTSEDIPARQQAASSAKTLRKFTLLPTSYCNMGCAYCGQEHTKGILAPHHRGAIAARIDAAMADPGVCEVLVNWFGAEPMMGFAVIRALSTAFAASAERHGKHYSARMVTNGSLLTIRKLRTLHSHCRVQHCEITIDGPAPVHDAHRPLKGGGGSYDKIVETIARALGDGSLGGLSFSIRTNIDANNCDYLDGFFEDLAHRGLAHPRVRFSLKPIHPWGNDISQLQVSRQHYAELETMLLERLLDLGLNIELLPTAPAGPVCSAVTRSAEVISSDGQVFSCTEQPLVPKEVASAVGHLTELPILNLRPAGAFDDWHNRVSRGDVPCSGCVFLPVCGGACPKAWVDGNVPCPSYKLNHQARMRLSAQINGLTEITGSVL</sequence>
<reference evidence="7 8" key="1">
    <citation type="submission" date="2023-03" db="EMBL/GenBank/DDBJ databases">
        <title>Draft genome sequence of type strain Streptomyces ferralitis JCM 14344.</title>
        <authorList>
            <person name="Klaysubun C."/>
            <person name="Duangmal K."/>
        </authorList>
    </citation>
    <scope>NUCLEOTIDE SEQUENCE [LARGE SCALE GENOMIC DNA]</scope>
    <source>
        <strain evidence="7 8">JCM 14344</strain>
    </source>
</reference>
<dbReference type="InterPro" id="IPR023885">
    <property type="entry name" value="4Fe4S-binding_SPASM_dom"/>
</dbReference>
<dbReference type="EMBL" id="JARHTQ010000015">
    <property type="protein sequence ID" value="MDF2258424.1"/>
    <property type="molecule type" value="Genomic_DNA"/>
</dbReference>
<evidence type="ECO:0000256" key="1">
    <source>
        <dbReference type="ARBA" id="ARBA00001966"/>
    </source>
</evidence>
<dbReference type="CDD" id="cd01335">
    <property type="entry name" value="Radical_SAM"/>
    <property type="match status" value="1"/>
</dbReference>
<keyword evidence="5" id="KW-0411">Iron-sulfur</keyword>
<dbReference type="RefSeq" id="WP_275817428.1">
    <property type="nucleotide sequence ID" value="NZ_BAAANM010000037.1"/>
</dbReference>
<dbReference type="Gene3D" id="3.20.20.70">
    <property type="entry name" value="Aldolase class I"/>
    <property type="match status" value="1"/>
</dbReference>
<dbReference type="InterPro" id="IPR013785">
    <property type="entry name" value="Aldolase_TIM"/>
</dbReference>
<gene>
    <name evidence="7" type="ORF">P2L57_22680</name>
</gene>
<dbReference type="SUPFAM" id="SSF102114">
    <property type="entry name" value="Radical SAM enzymes"/>
    <property type="match status" value="1"/>
</dbReference>
<dbReference type="SFLD" id="SFLDS00029">
    <property type="entry name" value="Radical_SAM"/>
    <property type="match status" value="1"/>
</dbReference>
<dbReference type="Pfam" id="PF04055">
    <property type="entry name" value="Radical_SAM"/>
    <property type="match status" value="1"/>
</dbReference>
<dbReference type="PANTHER" id="PTHR43273:SF2">
    <property type="entry name" value="RADICAL SAM CORE DOMAIN-CONTAINING PROTEIN"/>
    <property type="match status" value="1"/>
</dbReference>
<dbReference type="PANTHER" id="PTHR43273">
    <property type="entry name" value="ANAEROBIC SULFATASE-MATURATING ENZYME HOMOLOG ASLB-RELATED"/>
    <property type="match status" value="1"/>
</dbReference>
<accession>A0ABT5Z3M5</accession>
<comment type="cofactor">
    <cofactor evidence="1">
        <name>[4Fe-4S] cluster</name>
        <dbReference type="ChEBI" id="CHEBI:49883"/>
    </cofactor>
</comment>
<dbReference type="InterPro" id="IPR058240">
    <property type="entry name" value="rSAM_sf"/>
</dbReference>
<evidence type="ECO:0000256" key="3">
    <source>
        <dbReference type="ARBA" id="ARBA00022723"/>
    </source>
</evidence>
<organism evidence="7 8">
    <name type="scientific">Streptantibioticus ferralitis</name>
    <dbReference type="NCBI Taxonomy" id="236510"/>
    <lineage>
        <taxon>Bacteria</taxon>
        <taxon>Bacillati</taxon>
        <taxon>Actinomycetota</taxon>
        <taxon>Actinomycetes</taxon>
        <taxon>Kitasatosporales</taxon>
        <taxon>Streptomycetaceae</taxon>
        <taxon>Streptantibioticus</taxon>
    </lineage>
</organism>